<proteinExistence type="predicted"/>
<name>A0ABU4S917_9GAMM</name>
<dbReference type="EMBL" id="VCDN01000026">
    <property type="protein sequence ID" value="MDX7987298.1"/>
    <property type="molecule type" value="Genomic_DNA"/>
</dbReference>
<comment type="caution">
    <text evidence="1">The sequence shown here is derived from an EMBL/GenBank/DDBJ whole genome shotgun (WGS) entry which is preliminary data.</text>
</comment>
<keyword evidence="2" id="KW-1185">Reference proteome</keyword>
<reference evidence="2" key="1">
    <citation type="journal article" date="2024" name="Toxins">
        <title>Genome Sequence Analysis of Native Xenorhabdus Strains Isolated from Entomopathogenic Nematodes in Argentina.</title>
        <authorList>
            <person name="Palma L."/>
            <person name="Frizzo L."/>
            <person name="Kaiser S."/>
            <person name="Berry C."/>
            <person name="Caballero P."/>
            <person name="Bode H.B."/>
            <person name="Del Valle E.E."/>
        </authorList>
    </citation>
    <scope>NUCLEOTIDE SEQUENCE [LARGE SCALE GENOMIC DNA]</scope>
    <source>
        <strain evidence="2">12</strain>
    </source>
</reference>
<evidence type="ECO:0000313" key="1">
    <source>
        <dbReference type="EMBL" id="MDX7987298.1"/>
    </source>
</evidence>
<accession>A0ABU4S917</accession>
<dbReference type="Proteomes" id="UP001271890">
    <property type="component" value="Unassembled WGS sequence"/>
</dbReference>
<protein>
    <submittedName>
        <fullName evidence="1">Uncharacterized protein</fullName>
    </submittedName>
</protein>
<evidence type="ECO:0000313" key="2">
    <source>
        <dbReference type="Proteomes" id="UP001271890"/>
    </source>
</evidence>
<dbReference type="RefSeq" id="WP_319929731.1">
    <property type="nucleotide sequence ID" value="NZ_VCDN01000026.1"/>
</dbReference>
<sequence length="452" mass="49834">MSENNKNLLPAPKLPQGGVNGVINISDIKAMDAKYLIMQVGKYKGLELLDKIEGEIYVKDNESAKVKSIDYYVTTDKPDRIFYFLLFHVEDINIFGLCEAKYKVTDLNNNKIDSKASSITIIGDSNMSNSANEVIFLDAKKSILYLSEIEREEGINIRAEFKGLMPFDAINITVRILGKYGFGLAELKSGDILLSSDDINKGYKDVKIKTNTVNFSEAESAVASFSVVNGNITSSYTQVSIYNDIDTVNIKVQTTKNIGSSLSEHPDVKPFLTAVIYTGSNSTPIKAHLTNALFDNGSSSTILDDISTNGVGYLRVYSNDITKNSVLNLNYEDPVIAYKVPLDFSDWMVSEGEELSYTYSSYGVADGICQCFLHIKLLSNKITGIKVSFDSPDIKINGMNNVLEIPNPDSSKILTYELKSNKAVRTNFTINVGGISMGQVRNTIVFVDPLTL</sequence>
<organism evidence="1 2">
    <name type="scientific">Xenorhabdus santafensis</name>
    <dbReference type="NCBI Taxonomy" id="2582833"/>
    <lineage>
        <taxon>Bacteria</taxon>
        <taxon>Pseudomonadati</taxon>
        <taxon>Pseudomonadota</taxon>
        <taxon>Gammaproteobacteria</taxon>
        <taxon>Enterobacterales</taxon>
        <taxon>Morganellaceae</taxon>
        <taxon>Xenorhabdus</taxon>
    </lineage>
</organism>
<gene>
    <name evidence="1" type="ORF">FE392_08130</name>
</gene>